<keyword evidence="6" id="KW-0479">Metal-binding</keyword>
<evidence type="ECO:0000256" key="5">
    <source>
        <dbReference type="ARBA" id="ARBA00012595"/>
    </source>
</evidence>
<dbReference type="OMA" id="EHREVWS"/>
<feature type="domain" description="Glycosyl hydrolase family 13 catalytic" evidence="16">
    <location>
        <begin position="26"/>
        <end position="331"/>
    </location>
</feature>
<dbReference type="GeneTree" id="ENSGT00940000154802"/>
<feature type="domain" description="Alpha-amylase C-terminal" evidence="15">
    <location>
        <begin position="293"/>
        <end position="360"/>
    </location>
</feature>
<dbReference type="Pfam" id="PF02806">
    <property type="entry name" value="Alpha-amylase_C"/>
    <property type="match status" value="1"/>
</dbReference>
<dbReference type="SUPFAM" id="SSF51011">
    <property type="entry name" value="Glycosyl hydrolase domain"/>
    <property type="match status" value="1"/>
</dbReference>
<comment type="similarity">
    <text evidence="4 13">Belongs to the glycosyl hydrolase 13 family.</text>
</comment>
<dbReference type="Bgee" id="ENSMNEG00000030831">
    <property type="expression patterns" value="Expressed in liver and 12 other cell types or tissues"/>
</dbReference>
<comment type="cofactor">
    <cofactor evidence="2">
        <name>Ca(2+)</name>
        <dbReference type="ChEBI" id="CHEBI:29108"/>
    </cofactor>
</comment>
<evidence type="ECO:0000256" key="1">
    <source>
        <dbReference type="ARBA" id="ARBA00000548"/>
    </source>
</evidence>
<dbReference type="InterPro" id="IPR006046">
    <property type="entry name" value="Alpha_amylase"/>
</dbReference>
<evidence type="ECO:0000259" key="15">
    <source>
        <dbReference type="SMART" id="SM00632"/>
    </source>
</evidence>
<dbReference type="Proteomes" id="UP000233120">
    <property type="component" value="Unassembled WGS sequence"/>
</dbReference>
<keyword evidence="11" id="KW-0873">Pyrrolidone carboxylic acid</keyword>
<evidence type="ECO:0000256" key="4">
    <source>
        <dbReference type="ARBA" id="ARBA00008061"/>
    </source>
</evidence>
<evidence type="ECO:0000256" key="7">
    <source>
        <dbReference type="ARBA" id="ARBA00022801"/>
    </source>
</evidence>
<keyword evidence="14" id="KW-0732">Signal</keyword>
<dbReference type="SUPFAM" id="SSF51445">
    <property type="entry name" value="(Trans)glycosidases"/>
    <property type="match status" value="1"/>
</dbReference>
<dbReference type="PRINTS" id="PR00110">
    <property type="entry name" value="ALPHAAMYLASE"/>
</dbReference>
<evidence type="ECO:0000256" key="14">
    <source>
        <dbReference type="SAM" id="SignalP"/>
    </source>
</evidence>
<dbReference type="Gene3D" id="2.60.40.1180">
    <property type="entry name" value="Golgi alpha-mannosidase II"/>
    <property type="match status" value="1"/>
</dbReference>
<evidence type="ECO:0000256" key="11">
    <source>
        <dbReference type="ARBA" id="ARBA00023283"/>
    </source>
</evidence>
<feature type="signal peptide" evidence="14">
    <location>
        <begin position="1"/>
        <end position="15"/>
    </location>
</feature>
<keyword evidence="8" id="KW-0106">Calcium</keyword>
<accession>A0A2K6BP22</accession>
<dbReference type="Ensembl" id="ENSMNET00000037326.1">
    <property type="protein sequence ID" value="ENSMNEP00000013127.1"/>
    <property type="gene ID" value="ENSMNEG00000030831.1"/>
</dbReference>
<dbReference type="InterPro" id="IPR006048">
    <property type="entry name" value="A-amylase/branching_C"/>
</dbReference>
<keyword evidence="7" id="KW-0378">Hydrolase</keyword>
<dbReference type="InterPro" id="IPR013780">
    <property type="entry name" value="Glyco_hydro_b"/>
</dbReference>
<protein>
    <recommendedName>
        <fullName evidence="5">alpha-amylase</fullName>
        <ecNumber evidence="5">3.2.1.1</ecNumber>
    </recommendedName>
</protein>
<evidence type="ECO:0000256" key="12">
    <source>
        <dbReference type="ARBA" id="ARBA00023295"/>
    </source>
</evidence>
<dbReference type="SMART" id="SM00632">
    <property type="entry name" value="Aamy_C"/>
    <property type="match status" value="1"/>
</dbReference>
<reference evidence="17" key="2">
    <citation type="submission" date="2025-09" db="UniProtKB">
        <authorList>
            <consortium name="Ensembl"/>
        </authorList>
    </citation>
    <scope>IDENTIFICATION</scope>
</reference>
<evidence type="ECO:0000256" key="3">
    <source>
        <dbReference type="ARBA" id="ARBA00001923"/>
    </source>
</evidence>
<dbReference type="InterPro" id="IPR017853">
    <property type="entry name" value="GH"/>
</dbReference>
<dbReference type="InterPro" id="IPR031319">
    <property type="entry name" value="A-amylase_C"/>
</dbReference>
<proteinExistence type="inferred from homology"/>
<evidence type="ECO:0000313" key="18">
    <source>
        <dbReference type="Proteomes" id="UP000233120"/>
    </source>
</evidence>
<dbReference type="GO" id="GO:0004556">
    <property type="term" value="F:alpha-amylase activity"/>
    <property type="evidence" value="ECO:0007669"/>
    <property type="project" value="UniProtKB-EC"/>
</dbReference>
<name>A0A2K6BP22_MACNE</name>
<dbReference type="PANTHER" id="PTHR43447">
    <property type="entry name" value="ALPHA-AMYLASE"/>
    <property type="match status" value="1"/>
</dbReference>
<comment type="catalytic activity">
    <reaction evidence="1">
        <text>Endohydrolysis of (1-&gt;4)-alpha-D-glucosidic linkages in polysaccharides containing three or more (1-&gt;4)-alpha-linked D-glucose units.</text>
        <dbReference type="EC" id="3.2.1.1"/>
    </reaction>
</comment>
<dbReference type="SMART" id="SM00642">
    <property type="entry name" value="Aamy"/>
    <property type="match status" value="1"/>
</dbReference>
<keyword evidence="12" id="KW-0326">Glycosidase</keyword>
<evidence type="ECO:0000256" key="13">
    <source>
        <dbReference type="RuleBase" id="RU003615"/>
    </source>
</evidence>
<dbReference type="AlphaFoldDB" id="A0A2K6BP22"/>
<evidence type="ECO:0000256" key="8">
    <source>
        <dbReference type="ARBA" id="ARBA00022837"/>
    </source>
</evidence>
<evidence type="ECO:0000256" key="9">
    <source>
        <dbReference type="ARBA" id="ARBA00023214"/>
    </source>
</evidence>
<evidence type="ECO:0000256" key="10">
    <source>
        <dbReference type="ARBA" id="ARBA00023277"/>
    </source>
</evidence>
<keyword evidence="18" id="KW-1185">Reference proteome</keyword>
<organism evidence="17 18">
    <name type="scientific">Macaca nemestrina</name>
    <name type="common">Pig-tailed macaque</name>
    <dbReference type="NCBI Taxonomy" id="9545"/>
    <lineage>
        <taxon>Eukaryota</taxon>
        <taxon>Metazoa</taxon>
        <taxon>Chordata</taxon>
        <taxon>Craniata</taxon>
        <taxon>Vertebrata</taxon>
        <taxon>Euteleostomi</taxon>
        <taxon>Mammalia</taxon>
        <taxon>Eutheria</taxon>
        <taxon>Euarchontoglires</taxon>
        <taxon>Primates</taxon>
        <taxon>Haplorrhini</taxon>
        <taxon>Catarrhini</taxon>
        <taxon>Cercopithecidae</taxon>
        <taxon>Cercopithecinae</taxon>
        <taxon>Macaca</taxon>
    </lineage>
</organism>
<dbReference type="InterPro" id="IPR006047">
    <property type="entry name" value="GH13_cat_dom"/>
</dbReference>
<evidence type="ECO:0000256" key="6">
    <source>
        <dbReference type="ARBA" id="ARBA00022723"/>
    </source>
</evidence>
<dbReference type="EC" id="3.2.1.1" evidence="5"/>
<dbReference type="GO" id="GO:0046872">
    <property type="term" value="F:metal ion binding"/>
    <property type="evidence" value="ECO:0007669"/>
    <property type="project" value="UniProtKB-KW"/>
</dbReference>
<evidence type="ECO:0000256" key="2">
    <source>
        <dbReference type="ARBA" id="ARBA00001913"/>
    </source>
</evidence>
<comment type="cofactor">
    <cofactor evidence="3">
        <name>chloride</name>
        <dbReference type="ChEBI" id="CHEBI:17996"/>
    </cofactor>
</comment>
<dbReference type="GO" id="GO:0005975">
    <property type="term" value="P:carbohydrate metabolic process"/>
    <property type="evidence" value="ECO:0007669"/>
    <property type="project" value="InterPro"/>
</dbReference>
<dbReference type="STRING" id="9545.ENSMNEP00000013127"/>
<reference evidence="17" key="1">
    <citation type="submission" date="2025-08" db="UniProtKB">
        <authorList>
            <consortium name="Ensembl"/>
        </authorList>
    </citation>
    <scope>IDENTIFICATION</scope>
</reference>
<evidence type="ECO:0000259" key="16">
    <source>
        <dbReference type="SMART" id="SM00642"/>
    </source>
</evidence>
<keyword evidence="10" id="KW-0119">Carbohydrate metabolism</keyword>
<feature type="chain" id="PRO_5014356407" description="alpha-amylase" evidence="14">
    <location>
        <begin position="16"/>
        <end position="361"/>
    </location>
</feature>
<keyword evidence="9" id="KW-0868">Chloride</keyword>
<sequence>MKFFLLLLTIGFCWAQYSPNTQQGRTSIVHLFEWRWADIALECERYLAPKGFGGVQVSPPNENVAIHNPSRPWWERYQPVSYKLCTRSGNEDEFRNMVTRCNNVGEQQYLLEVIFNPGSRDFPAVPYSGWDFNDGKCKTSSGDIENYNDATQVRDCRLTGLLDLALEKDYVRSKIAEYMNNLIDMGVAGFRLDASKHMWPGDIKAVLDKLHNLNSNWFPQGSKPFIYQEVIDLGGEPIKSSEYFGNGRVTEFKYGAKLGTVIHLVCLGFYNIKLCCLFVLVCIPAFNCIEVKSQIFYSRSFSSTLQTGLPAGTYCDVISGDKIDGNCTGIKIYVSNDGKAQFSISNSAEDPFIAIHVESKL</sequence>
<evidence type="ECO:0000313" key="17">
    <source>
        <dbReference type="Ensembl" id="ENSMNEP00000013127.1"/>
    </source>
</evidence>
<dbReference type="Gene3D" id="3.20.20.80">
    <property type="entry name" value="Glycosidases"/>
    <property type="match status" value="1"/>
</dbReference>